<keyword evidence="2" id="KW-0479">Metal-binding</keyword>
<proteinExistence type="inferred from homology"/>
<dbReference type="AlphaFoldDB" id="A0A559TIQ8"/>
<dbReference type="PROSITE" id="PS51891">
    <property type="entry name" value="CENP_V_GFA"/>
    <property type="match status" value="1"/>
</dbReference>
<dbReference type="GO" id="GO:0046872">
    <property type="term" value="F:metal ion binding"/>
    <property type="evidence" value="ECO:0007669"/>
    <property type="project" value="UniProtKB-KW"/>
</dbReference>
<dbReference type="InterPro" id="IPR011057">
    <property type="entry name" value="Mss4-like_sf"/>
</dbReference>
<evidence type="ECO:0000259" key="5">
    <source>
        <dbReference type="PROSITE" id="PS51891"/>
    </source>
</evidence>
<feature type="domain" description="CENP-V/GFA" evidence="5">
    <location>
        <begin position="60"/>
        <end position="174"/>
    </location>
</feature>
<name>A0A559TIQ8_9HYPH</name>
<accession>A0A559TIQ8</accession>
<dbReference type="PANTHER" id="PTHR33337">
    <property type="entry name" value="GFA DOMAIN-CONTAINING PROTEIN"/>
    <property type="match status" value="1"/>
</dbReference>
<dbReference type="PANTHER" id="PTHR33337:SF40">
    <property type="entry name" value="CENP-V_GFA DOMAIN-CONTAINING PROTEIN-RELATED"/>
    <property type="match status" value="1"/>
</dbReference>
<sequence length="188" mass="20585">MLCGHLHCDLAPVRLLAKIPMRNSPAVKARVAISWYSAQSDEAKDWEDLEMVEAGSNSRLTGGCRCGAVRYESDRPVHAAICHCEDCRRSSGAPMVGWMGVAAGSFRITKGDPRIWSSNGQARRHFCATCGTGLIYLNEALIPGIVDVQIATLDDPTMVAPDIQVQVAERLPWSAHIHALPIFDRYPD</sequence>
<organism evidence="6 7">
    <name type="scientific">Rhizobium mongolense USDA 1844</name>
    <dbReference type="NCBI Taxonomy" id="1079460"/>
    <lineage>
        <taxon>Bacteria</taxon>
        <taxon>Pseudomonadati</taxon>
        <taxon>Pseudomonadota</taxon>
        <taxon>Alphaproteobacteria</taxon>
        <taxon>Hyphomicrobiales</taxon>
        <taxon>Rhizobiaceae</taxon>
        <taxon>Rhizobium/Agrobacterium group</taxon>
        <taxon>Rhizobium</taxon>
    </lineage>
</organism>
<evidence type="ECO:0000313" key="6">
    <source>
        <dbReference type="EMBL" id="TVZ74492.1"/>
    </source>
</evidence>
<dbReference type="SUPFAM" id="SSF51316">
    <property type="entry name" value="Mss4-like"/>
    <property type="match status" value="1"/>
</dbReference>
<evidence type="ECO:0000256" key="2">
    <source>
        <dbReference type="ARBA" id="ARBA00022723"/>
    </source>
</evidence>
<evidence type="ECO:0000256" key="4">
    <source>
        <dbReference type="ARBA" id="ARBA00023239"/>
    </source>
</evidence>
<evidence type="ECO:0000256" key="3">
    <source>
        <dbReference type="ARBA" id="ARBA00022833"/>
    </source>
</evidence>
<comment type="similarity">
    <text evidence="1">Belongs to the Gfa family.</text>
</comment>
<comment type="caution">
    <text evidence="6">The sequence shown here is derived from an EMBL/GenBank/DDBJ whole genome shotgun (WGS) entry which is preliminary data.</text>
</comment>
<keyword evidence="4" id="KW-0456">Lyase</keyword>
<dbReference type="Proteomes" id="UP000319824">
    <property type="component" value="Unassembled WGS sequence"/>
</dbReference>
<dbReference type="Pfam" id="PF04828">
    <property type="entry name" value="GFA"/>
    <property type="match status" value="1"/>
</dbReference>
<evidence type="ECO:0000313" key="7">
    <source>
        <dbReference type="Proteomes" id="UP000319824"/>
    </source>
</evidence>
<gene>
    <name evidence="6" type="ORF">BCL32_2881</name>
</gene>
<dbReference type="EMBL" id="VISO01000002">
    <property type="protein sequence ID" value="TVZ74492.1"/>
    <property type="molecule type" value="Genomic_DNA"/>
</dbReference>
<reference evidence="6 7" key="1">
    <citation type="submission" date="2019-06" db="EMBL/GenBank/DDBJ databases">
        <title>Pac Bio to generate improved reference genome sequences for organisms with transposon mutant libraries (support for FEBA project).</title>
        <authorList>
            <person name="Blow M."/>
        </authorList>
    </citation>
    <scope>NUCLEOTIDE SEQUENCE [LARGE SCALE GENOMIC DNA]</scope>
    <source>
        <strain evidence="6 7">USDA 1844</strain>
    </source>
</reference>
<dbReference type="GO" id="GO:0016846">
    <property type="term" value="F:carbon-sulfur lyase activity"/>
    <property type="evidence" value="ECO:0007669"/>
    <property type="project" value="InterPro"/>
</dbReference>
<evidence type="ECO:0000256" key="1">
    <source>
        <dbReference type="ARBA" id="ARBA00005495"/>
    </source>
</evidence>
<dbReference type="Gene3D" id="3.90.1590.10">
    <property type="entry name" value="glutathione-dependent formaldehyde- activating enzyme (gfa)"/>
    <property type="match status" value="1"/>
</dbReference>
<protein>
    <recommendedName>
        <fullName evidence="5">CENP-V/GFA domain-containing protein</fullName>
    </recommendedName>
</protein>
<keyword evidence="3" id="KW-0862">Zinc</keyword>
<dbReference type="InterPro" id="IPR006913">
    <property type="entry name" value="CENP-V/GFA"/>
</dbReference>